<protein>
    <submittedName>
        <fullName evidence="2">Opioid growth factor receptor-related protein</fullName>
    </submittedName>
</protein>
<proteinExistence type="predicted"/>
<dbReference type="PANTHER" id="PTHR14015">
    <property type="entry name" value="OPIOID GROWTH FACTOR RECEPTOR OGFR ZETA-TYPE OPIOID RECEPTOR"/>
    <property type="match status" value="1"/>
</dbReference>
<name>A0AAU7CRN2_9BACT</name>
<dbReference type="InterPro" id="IPR006757">
    <property type="entry name" value="OGF_rcpt"/>
</dbReference>
<dbReference type="PANTHER" id="PTHR14015:SF2">
    <property type="entry name" value="OPIOID GROWTH FACTOR RECEPTOR (OGFR) CONSERVED DOMAIN-CONTAINING PROTEIN"/>
    <property type="match status" value="1"/>
</dbReference>
<feature type="domain" description="Opioid growth factor receptor (OGFr) conserved" evidence="1">
    <location>
        <begin position="21"/>
        <end position="151"/>
    </location>
</feature>
<dbReference type="GO" id="GO:0140625">
    <property type="term" value="F:opioid growth factor receptor activity"/>
    <property type="evidence" value="ECO:0007669"/>
    <property type="project" value="InterPro"/>
</dbReference>
<dbReference type="InterPro" id="IPR039574">
    <property type="entry name" value="OGFr"/>
</dbReference>
<dbReference type="GO" id="GO:0016020">
    <property type="term" value="C:membrane"/>
    <property type="evidence" value="ECO:0007669"/>
    <property type="project" value="InterPro"/>
</dbReference>
<dbReference type="AlphaFoldDB" id="A0AAU7CRN2"/>
<evidence type="ECO:0000259" key="1">
    <source>
        <dbReference type="Pfam" id="PF04664"/>
    </source>
</evidence>
<evidence type="ECO:0000313" key="2">
    <source>
        <dbReference type="EMBL" id="XBH07668.1"/>
    </source>
</evidence>
<keyword evidence="2" id="KW-0675">Receptor</keyword>
<dbReference type="RefSeq" id="WP_406700508.1">
    <property type="nucleotide sequence ID" value="NZ_CP155447.1"/>
</dbReference>
<accession>A0AAU7CRN2</accession>
<dbReference type="EMBL" id="CP155447">
    <property type="protein sequence ID" value="XBH07668.1"/>
    <property type="molecule type" value="Genomic_DNA"/>
</dbReference>
<dbReference type="Pfam" id="PF04664">
    <property type="entry name" value="OGFr_N"/>
    <property type="match status" value="1"/>
</dbReference>
<organism evidence="2">
    <name type="scientific">Singulisphaera sp. Ch08</name>
    <dbReference type="NCBI Taxonomy" id="3120278"/>
    <lineage>
        <taxon>Bacteria</taxon>
        <taxon>Pseudomonadati</taxon>
        <taxon>Planctomycetota</taxon>
        <taxon>Planctomycetia</taxon>
        <taxon>Isosphaerales</taxon>
        <taxon>Isosphaeraceae</taxon>
        <taxon>Singulisphaera</taxon>
    </lineage>
</organism>
<gene>
    <name evidence="2" type="ORF">V5E97_17010</name>
</gene>
<sequence length="169" mass="19708">MSRLTEFYKGTGKDSEGRTISMIWAFRRDQLETTHDYIQWLFPLRLASRFNPDAPLLTEADVAAFHDDPALRENLKRSFTRFLDFLDLREDGGRVVKTEEFDRSGIFQGPNHNWLRITRVLTSTRILGLESESRAFFEFLKRLWEEGESGITTDTFRYWEDAATGDLSG</sequence>
<reference evidence="2" key="1">
    <citation type="submission" date="2024-05" db="EMBL/GenBank/DDBJ databases">
        <title>Planctomycetes of the genus Singulisphaera possess chitinolytic capabilities.</title>
        <authorList>
            <person name="Ivanova A."/>
        </authorList>
    </citation>
    <scope>NUCLEOTIDE SEQUENCE</scope>
    <source>
        <strain evidence="2">Ch08T</strain>
    </source>
</reference>